<protein>
    <submittedName>
        <fullName evidence="3">LLM class flavin-dependent oxidoreductase</fullName>
    </submittedName>
</protein>
<name>A0A927CA83_9BACL</name>
<comment type="similarity">
    <text evidence="1">To bacterial alkanal monooxygenase alpha and beta chains.</text>
</comment>
<evidence type="ECO:0000313" key="3">
    <source>
        <dbReference type="EMBL" id="MBD2862566.1"/>
    </source>
</evidence>
<dbReference type="NCBIfam" id="TIGR03558">
    <property type="entry name" value="oxido_grp_1"/>
    <property type="match status" value="1"/>
</dbReference>
<dbReference type="PANTHER" id="PTHR30137">
    <property type="entry name" value="LUCIFERASE-LIKE MONOOXYGENASE"/>
    <property type="match status" value="1"/>
</dbReference>
<gene>
    <name evidence="3" type="ORF">IDH45_11280</name>
</gene>
<dbReference type="Pfam" id="PF00296">
    <property type="entry name" value="Bac_luciferase"/>
    <property type="match status" value="1"/>
</dbReference>
<dbReference type="EMBL" id="JACXJA010000013">
    <property type="protein sequence ID" value="MBD2862566.1"/>
    <property type="molecule type" value="Genomic_DNA"/>
</dbReference>
<evidence type="ECO:0000313" key="4">
    <source>
        <dbReference type="Proteomes" id="UP000639396"/>
    </source>
</evidence>
<dbReference type="FunFam" id="3.20.20.30:FF:000002">
    <property type="entry name" value="LLM class flavin-dependent oxidoreductase"/>
    <property type="match status" value="1"/>
</dbReference>
<dbReference type="Gene3D" id="3.20.20.30">
    <property type="entry name" value="Luciferase-like domain"/>
    <property type="match status" value="1"/>
</dbReference>
<sequence>MLRLGVLDQTPVLTGSNAVEAMKQTVELARITEKLGYSRYWVSEHHDTISLAGSSPEVLLAAIGAHTSRIRIGSGGVMLPHYSPYKVAENFRVLEALYPGRIDLGIGRAPGGMPAATRALRYGRPPEIAEAFPAALEELGGYLRPVRGTAEVRPGSGLQATPLVETSPEIWLLGSSDYSARRASELGASFSFAHFINGEGGQSAVQHYYETFRPGPLGAEPRANACVMVLCADTDEEADRLAAPLDLKLLLLEQGRFGIDITLEQALVYPYTEFERIRIRHNRKRMLVGGPEKIKTQLLEFSRSYGVEEVIVNSITPDFASRVRSYELVAGLF</sequence>
<dbReference type="InterPro" id="IPR011251">
    <property type="entry name" value="Luciferase-like_dom"/>
</dbReference>
<reference evidence="3" key="1">
    <citation type="submission" date="2020-09" db="EMBL/GenBank/DDBJ databases">
        <title>A novel bacterium of genus Paenibacillus, isolated from South China Sea.</title>
        <authorList>
            <person name="Huang H."/>
            <person name="Mo K."/>
            <person name="Hu Y."/>
        </authorList>
    </citation>
    <scope>NUCLEOTIDE SEQUENCE</scope>
    <source>
        <strain evidence="3">IB182363</strain>
    </source>
</reference>
<evidence type="ECO:0000259" key="2">
    <source>
        <dbReference type="Pfam" id="PF00296"/>
    </source>
</evidence>
<dbReference type="InterPro" id="IPR019949">
    <property type="entry name" value="CmoO-like"/>
</dbReference>
<dbReference type="CDD" id="cd00347">
    <property type="entry name" value="Flavin_utilizing_monoxygenases"/>
    <property type="match status" value="1"/>
</dbReference>
<accession>A0A927CA83</accession>
<comment type="caution">
    <text evidence="3">The sequence shown here is derived from an EMBL/GenBank/DDBJ whole genome shotgun (WGS) entry which is preliminary data.</text>
</comment>
<dbReference type="AlphaFoldDB" id="A0A927CA83"/>
<dbReference type="Proteomes" id="UP000639396">
    <property type="component" value="Unassembled WGS sequence"/>
</dbReference>
<feature type="domain" description="Luciferase-like" evidence="2">
    <location>
        <begin position="4"/>
        <end position="304"/>
    </location>
</feature>
<dbReference type="RefSeq" id="WP_190927584.1">
    <property type="nucleotide sequence ID" value="NZ_JACXJA010000013.1"/>
</dbReference>
<dbReference type="GO" id="GO:0016705">
    <property type="term" value="F:oxidoreductase activity, acting on paired donors, with incorporation or reduction of molecular oxygen"/>
    <property type="evidence" value="ECO:0007669"/>
    <property type="project" value="InterPro"/>
</dbReference>
<dbReference type="GO" id="GO:0005829">
    <property type="term" value="C:cytosol"/>
    <property type="evidence" value="ECO:0007669"/>
    <property type="project" value="TreeGrafter"/>
</dbReference>
<dbReference type="SUPFAM" id="SSF51679">
    <property type="entry name" value="Bacterial luciferase-like"/>
    <property type="match status" value="1"/>
</dbReference>
<dbReference type="PANTHER" id="PTHR30137:SF19">
    <property type="entry name" value="LUCIFERASE-LIKE MONOOXYGENASE"/>
    <property type="match status" value="1"/>
</dbReference>
<proteinExistence type="predicted"/>
<keyword evidence="4" id="KW-1185">Reference proteome</keyword>
<dbReference type="InterPro" id="IPR050766">
    <property type="entry name" value="Bact_Lucif_Oxidored"/>
</dbReference>
<evidence type="ECO:0000256" key="1">
    <source>
        <dbReference type="ARBA" id="ARBA00007789"/>
    </source>
</evidence>
<dbReference type="InterPro" id="IPR036661">
    <property type="entry name" value="Luciferase-like_sf"/>
</dbReference>
<organism evidence="3 4">
    <name type="scientific">Paenibacillus oceani</name>
    <dbReference type="NCBI Taxonomy" id="2772510"/>
    <lineage>
        <taxon>Bacteria</taxon>
        <taxon>Bacillati</taxon>
        <taxon>Bacillota</taxon>
        <taxon>Bacilli</taxon>
        <taxon>Bacillales</taxon>
        <taxon>Paenibacillaceae</taxon>
        <taxon>Paenibacillus</taxon>
    </lineage>
</organism>